<reference evidence="20" key="1">
    <citation type="journal article" date="2019" name="Int. J. Syst. Evol. Microbiol.">
        <title>The Global Catalogue of Microorganisms (GCM) 10K type strain sequencing project: providing services to taxonomists for standard genome sequencing and annotation.</title>
        <authorList>
            <consortium name="The Broad Institute Genomics Platform"/>
            <consortium name="The Broad Institute Genome Sequencing Center for Infectious Disease"/>
            <person name="Wu L."/>
            <person name="Ma J."/>
        </authorList>
    </citation>
    <scope>NUCLEOTIDE SEQUENCE [LARGE SCALE GENOMIC DNA]</scope>
    <source>
        <strain evidence="20">JCM 14162</strain>
    </source>
</reference>
<evidence type="ECO:0000256" key="5">
    <source>
        <dbReference type="ARBA" id="ARBA00022496"/>
    </source>
</evidence>
<dbReference type="PANTHER" id="PTHR32552">
    <property type="entry name" value="FERRICHROME IRON RECEPTOR-RELATED"/>
    <property type="match status" value="1"/>
</dbReference>
<organism evidence="19 20">
    <name type="scientific">Parasphingorhabdus litoris</name>
    <dbReference type="NCBI Taxonomy" id="394733"/>
    <lineage>
        <taxon>Bacteria</taxon>
        <taxon>Pseudomonadati</taxon>
        <taxon>Pseudomonadota</taxon>
        <taxon>Alphaproteobacteria</taxon>
        <taxon>Sphingomonadales</taxon>
        <taxon>Sphingomonadaceae</taxon>
        <taxon>Parasphingorhabdus</taxon>
    </lineage>
</organism>
<proteinExistence type="inferred from homology"/>
<evidence type="ECO:0000256" key="10">
    <source>
        <dbReference type="ARBA" id="ARBA00023077"/>
    </source>
</evidence>
<evidence type="ECO:0000256" key="4">
    <source>
        <dbReference type="ARBA" id="ARBA00022452"/>
    </source>
</evidence>
<dbReference type="Gene3D" id="2.170.130.10">
    <property type="entry name" value="TonB-dependent receptor, plug domain"/>
    <property type="match status" value="1"/>
</dbReference>
<dbReference type="InterPro" id="IPR037066">
    <property type="entry name" value="Plug_dom_sf"/>
</dbReference>
<dbReference type="Pfam" id="PF07715">
    <property type="entry name" value="Plug"/>
    <property type="match status" value="1"/>
</dbReference>
<feature type="chain" id="PRO_5045194943" evidence="16">
    <location>
        <begin position="25"/>
        <end position="707"/>
    </location>
</feature>
<dbReference type="CDD" id="cd01347">
    <property type="entry name" value="ligand_gated_channel"/>
    <property type="match status" value="1"/>
</dbReference>
<evidence type="ECO:0000259" key="17">
    <source>
        <dbReference type="Pfam" id="PF00593"/>
    </source>
</evidence>
<evidence type="ECO:0000256" key="3">
    <source>
        <dbReference type="ARBA" id="ARBA00022448"/>
    </source>
</evidence>
<feature type="domain" description="TonB-dependent receptor plug" evidence="18">
    <location>
        <begin position="70"/>
        <end position="165"/>
    </location>
</feature>
<protein>
    <submittedName>
        <fullName evidence="19">TonB-dependent receptor</fullName>
    </submittedName>
</protein>
<keyword evidence="6 14" id="KW-0812">Transmembrane</keyword>
<comment type="caution">
    <text evidence="19">The sequence shown here is derived from an EMBL/GenBank/DDBJ whole genome shotgun (WGS) entry which is preliminary data.</text>
</comment>
<keyword evidence="20" id="KW-1185">Reference proteome</keyword>
<evidence type="ECO:0000259" key="18">
    <source>
        <dbReference type="Pfam" id="PF07715"/>
    </source>
</evidence>
<keyword evidence="5" id="KW-0410">Iron transport</keyword>
<evidence type="ECO:0000256" key="7">
    <source>
        <dbReference type="ARBA" id="ARBA00022729"/>
    </source>
</evidence>
<evidence type="ECO:0000256" key="13">
    <source>
        <dbReference type="ARBA" id="ARBA00023237"/>
    </source>
</evidence>
<accession>A0ABP3K4E3</accession>
<comment type="similarity">
    <text evidence="2 14 15">Belongs to the TonB-dependent receptor family.</text>
</comment>
<dbReference type="NCBIfam" id="TIGR01783">
    <property type="entry name" value="TonB-siderophor"/>
    <property type="match status" value="1"/>
</dbReference>
<gene>
    <name evidence="19" type="ORF">GCM10009096_10330</name>
</gene>
<dbReference type="PANTHER" id="PTHR32552:SF68">
    <property type="entry name" value="FERRICHROME OUTER MEMBRANE TRANSPORTER_PHAGE RECEPTOR"/>
    <property type="match status" value="1"/>
</dbReference>
<feature type="domain" description="TonB-dependent receptor-like beta-barrel" evidence="17">
    <location>
        <begin position="287"/>
        <end position="674"/>
    </location>
</feature>
<dbReference type="RefSeq" id="WP_343758298.1">
    <property type="nucleotide sequence ID" value="NZ_BAAAEM010000002.1"/>
</dbReference>
<dbReference type="Pfam" id="PF00593">
    <property type="entry name" value="TonB_dep_Rec_b-barrel"/>
    <property type="match status" value="1"/>
</dbReference>
<evidence type="ECO:0000256" key="11">
    <source>
        <dbReference type="ARBA" id="ARBA00023136"/>
    </source>
</evidence>
<keyword evidence="4 14" id="KW-1134">Transmembrane beta strand</keyword>
<dbReference type="EMBL" id="BAAAEM010000002">
    <property type="protein sequence ID" value="GAA0471299.1"/>
    <property type="molecule type" value="Genomic_DNA"/>
</dbReference>
<evidence type="ECO:0000313" key="19">
    <source>
        <dbReference type="EMBL" id="GAA0471299.1"/>
    </source>
</evidence>
<keyword evidence="11 14" id="KW-0472">Membrane</keyword>
<evidence type="ECO:0000256" key="9">
    <source>
        <dbReference type="ARBA" id="ARBA00023065"/>
    </source>
</evidence>
<dbReference type="InterPro" id="IPR039426">
    <property type="entry name" value="TonB-dep_rcpt-like"/>
</dbReference>
<name>A0ABP3K4E3_9SPHN</name>
<dbReference type="InterPro" id="IPR000531">
    <property type="entry name" value="Beta-barrel_TonB"/>
</dbReference>
<comment type="subcellular location">
    <subcellularLocation>
        <location evidence="1 14">Cell outer membrane</location>
        <topology evidence="1 14">Multi-pass membrane protein</topology>
    </subcellularLocation>
</comment>
<dbReference type="InterPro" id="IPR012910">
    <property type="entry name" value="Plug_dom"/>
</dbReference>
<evidence type="ECO:0000256" key="2">
    <source>
        <dbReference type="ARBA" id="ARBA00009810"/>
    </source>
</evidence>
<keyword evidence="13 14" id="KW-0998">Cell outer membrane</keyword>
<dbReference type="PROSITE" id="PS52016">
    <property type="entry name" value="TONB_DEPENDENT_REC_3"/>
    <property type="match status" value="1"/>
</dbReference>
<evidence type="ECO:0000256" key="1">
    <source>
        <dbReference type="ARBA" id="ARBA00004571"/>
    </source>
</evidence>
<dbReference type="Proteomes" id="UP001500713">
    <property type="component" value="Unassembled WGS sequence"/>
</dbReference>
<keyword evidence="7 16" id="KW-0732">Signal</keyword>
<evidence type="ECO:0000256" key="8">
    <source>
        <dbReference type="ARBA" id="ARBA00023004"/>
    </source>
</evidence>
<evidence type="ECO:0000256" key="6">
    <source>
        <dbReference type="ARBA" id="ARBA00022692"/>
    </source>
</evidence>
<dbReference type="Gene3D" id="2.40.170.20">
    <property type="entry name" value="TonB-dependent receptor, beta-barrel domain"/>
    <property type="match status" value="1"/>
</dbReference>
<dbReference type="InterPro" id="IPR010105">
    <property type="entry name" value="TonB_sidphr_rcpt"/>
</dbReference>
<evidence type="ECO:0000256" key="15">
    <source>
        <dbReference type="RuleBase" id="RU003357"/>
    </source>
</evidence>
<feature type="signal peptide" evidence="16">
    <location>
        <begin position="1"/>
        <end position="24"/>
    </location>
</feature>
<sequence length="707" mass="76767">MKNRFLMRSAPICAAALLSSPLAAQTDPESQNSSAPDQSWTPSNTIVVTGIRQNYAIDVASVTRTPVPLVNVPQSIQVLTDTLIKEQELNTLDEALRNVSGIIPSLSSELVLANPIVRGFEAELFTDGLIGYADTAVADPASLIAVERIEVAKGATSALFGGGTGAPVGGLINIVSKTAEPGTKFSIRGRAGSFDTWQLGGDANLQLDDNLSVRLIAEYQDAEDAIDAVEIERFYVNASVRALLPTDTEIIARFTHSRVEQLEYAGLPASVVDLPGVDPFRFSGATNAPPTVVENLSADFSLSQPLGDNLTFDFRARRYENDFREFATTILTSFFPGTGSEFPIISAQLPAKVDEWTLDSSITAIFDTGPINHTLLVGAQYDATDYEAATGFNLVPLGILDFADPDSDLDFGPIPPLDTFVANDYRTTAFYVQDQISIFDRLHILASVRYSELTLRENLGGNGNRETYKEWDPRIGATLDIVDGLAVFAGYAEGSRLAIFFNNPDIAPKPERARNFEAGIKLGLAELGLSGTLAWFDSKRTNVPTPDPNTFFSSIQTGEQRSEGIELDLIWEPNSNWSFLATYAYTDARVTFDTVIPSGDELPRVPDHAGRFAARYRFIGGTLDGLAIGAGLTAASSAELTLPNSVRSDSYIVFDAQASYDLGPARLGLRIDNIFDEQYFLPYQYLAQSVVRPGNPRSAYLTLNFDF</sequence>
<dbReference type="SUPFAM" id="SSF56935">
    <property type="entry name" value="Porins"/>
    <property type="match status" value="1"/>
</dbReference>
<evidence type="ECO:0000313" key="20">
    <source>
        <dbReference type="Proteomes" id="UP001500713"/>
    </source>
</evidence>
<keyword evidence="9" id="KW-0406">Ion transport</keyword>
<keyword evidence="8" id="KW-0408">Iron</keyword>
<evidence type="ECO:0000256" key="14">
    <source>
        <dbReference type="PROSITE-ProRule" id="PRU01360"/>
    </source>
</evidence>
<evidence type="ECO:0000256" key="16">
    <source>
        <dbReference type="SAM" id="SignalP"/>
    </source>
</evidence>
<keyword evidence="3 14" id="KW-0813">Transport</keyword>
<keyword evidence="12 19" id="KW-0675">Receptor</keyword>
<keyword evidence="10 15" id="KW-0798">TonB box</keyword>
<evidence type="ECO:0000256" key="12">
    <source>
        <dbReference type="ARBA" id="ARBA00023170"/>
    </source>
</evidence>
<dbReference type="InterPro" id="IPR036942">
    <property type="entry name" value="Beta-barrel_TonB_sf"/>
</dbReference>